<dbReference type="Gene3D" id="1.10.357.10">
    <property type="entry name" value="Tetracycline Repressor, domain 2"/>
    <property type="match status" value="1"/>
</dbReference>
<dbReference type="EMBL" id="JAFVMF010000003">
    <property type="protein sequence ID" value="MBO1358825.1"/>
    <property type="molecule type" value="Genomic_DNA"/>
</dbReference>
<evidence type="ECO:0000256" key="4">
    <source>
        <dbReference type="PROSITE-ProRule" id="PRU00335"/>
    </source>
</evidence>
<dbReference type="SUPFAM" id="SSF46689">
    <property type="entry name" value="Homeodomain-like"/>
    <property type="match status" value="1"/>
</dbReference>
<dbReference type="InterPro" id="IPR001647">
    <property type="entry name" value="HTH_TetR"/>
</dbReference>
<dbReference type="Pfam" id="PF00440">
    <property type="entry name" value="TetR_N"/>
    <property type="match status" value="1"/>
</dbReference>
<keyword evidence="2 4" id="KW-0238">DNA-binding</keyword>
<dbReference type="PRINTS" id="PR00455">
    <property type="entry name" value="HTHTETR"/>
</dbReference>
<keyword evidence="3" id="KW-0804">Transcription</keyword>
<evidence type="ECO:0000259" key="5">
    <source>
        <dbReference type="PROSITE" id="PS50977"/>
    </source>
</evidence>
<feature type="DNA-binding region" description="H-T-H motif" evidence="4">
    <location>
        <begin position="45"/>
        <end position="64"/>
    </location>
</feature>
<dbReference type="InterPro" id="IPR050109">
    <property type="entry name" value="HTH-type_TetR-like_transc_reg"/>
</dbReference>
<evidence type="ECO:0000256" key="3">
    <source>
        <dbReference type="ARBA" id="ARBA00023163"/>
    </source>
</evidence>
<protein>
    <submittedName>
        <fullName evidence="6">TetR/AcrR family transcriptional regulator</fullName>
    </submittedName>
</protein>
<evidence type="ECO:0000256" key="1">
    <source>
        <dbReference type="ARBA" id="ARBA00023015"/>
    </source>
</evidence>
<keyword evidence="7" id="KW-1185">Reference proteome</keyword>
<dbReference type="PANTHER" id="PTHR30055">
    <property type="entry name" value="HTH-TYPE TRANSCRIPTIONAL REGULATOR RUTR"/>
    <property type="match status" value="1"/>
</dbReference>
<evidence type="ECO:0000313" key="6">
    <source>
        <dbReference type="EMBL" id="MBO1358825.1"/>
    </source>
</evidence>
<feature type="domain" description="HTH tetR-type" evidence="5">
    <location>
        <begin position="22"/>
        <end position="82"/>
    </location>
</feature>
<evidence type="ECO:0000256" key="2">
    <source>
        <dbReference type="ARBA" id="ARBA00023125"/>
    </source>
</evidence>
<dbReference type="Proteomes" id="UP000664771">
    <property type="component" value="Unassembled WGS sequence"/>
</dbReference>
<organism evidence="6 7">
    <name type="scientific">Acetobacter sacchari</name>
    <dbReference type="NCBI Taxonomy" id="2661687"/>
    <lineage>
        <taxon>Bacteria</taxon>
        <taxon>Pseudomonadati</taxon>
        <taxon>Pseudomonadota</taxon>
        <taxon>Alphaproteobacteria</taxon>
        <taxon>Acetobacterales</taxon>
        <taxon>Acetobacteraceae</taxon>
        <taxon>Acetobacter</taxon>
    </lineage>
</organism>
<name>A0ABS3LSE0_9PROT</name>
<dbReference type="PANTHER" id="PTHR30055:SF234">
    <property type="entry name" value="HTH-TYPE TRANSCRIPTIONAL REGULATOR BETI"/>
    <property type="match status" value="1"/>
</dbReference>
<sequence length="210" mass="22743">MDSNSSSGKNRAPLTPQRAIGRQRVAELLGAASDIIEERGYEATTMAEIAARAGAKIGSLYRFFPNKDAVAGALLDQHLAILTEAYAALEQRAAGRSPDELADMLIEFLVSIYPQVKSLPALMDMREDVADFRRRLHAHALAGVSGALRVCAPRLDKKNADDISAVLVNNMKILLGMTRGAVISTPGAPDELRLMNRLYLSSRLKTHGAF</sequence>
<comment type="caution">
    <text evidence="6">The sequence shown here is derived from an EMBL/GenBank/DDBJ whole genome shotgun (WGS) entry which is preliminary data.</text>
</comment>
<dbReference type="InterPro" id="IPR009057">
    <property type="entry name" value="Homeodomain-like_sf"/>
</dbReference>
<gene>
    <name evidence="6" type="ORF">J2D73_03295</name>
</gene>
<reference evidence="6 7" key="1">
    <citation type="submission" date="2021-03" db="EMBL/GenBank/DDBJ databases">
        <title>The complete genome sequence of Acetobacter sacchari TBRC 11175.</title>
        <authorList>
            <person name="Charoenyingcharoen P."/>
            <person name="Yukphan P."/>
        </authorList>
    </citation>
    <scope>NUCLEOTIDE SEQUENCE [LARGE SCALE GENOMIC DNA]</scope>
    <source>
        <strain evidence="6 7">TBRC 11175</strain>
    </source>
</reference>
<proteinExistence type="predicted"/>
<keyword evidence="1" id="KW-0805">Transcription regulation</keyword>
<dbReference type="RefSeq" id="WP_207879352.1">
    <property type="nucleotide sequence ID" value="NZ_JAFVMF010000003.1"/>
</dbReference>
<evidence type="ECO:0000313" key="7">
    <source>
        <dbReference type="Proteomes" id="UP000664771"/>
    </source>
</evidence>
<dbReference type="PROSITE" id="PS50977">
    <property type="entry name" value="HTH_TETR_2"/>
    <property type="match status" value="1"/>
</dbReference>
<accession>A0ABS3LSE0</accession>